<name>A0A7K0I964_9ACTN</name>
<evidence type="ECO:0000313" key="2">
    <source>
        <dbReference type="Proteomes" id="UP000462865"/>
    </source>
</evidence>
<sequence length="122" mass="13362">MGRKESAGNQAGTARMTVGDRFWARRIRPIFDDGDLTLEQKSVFCCIVARDPMSVAIECPARDIAAAEAGLPRRDYDEALDALERGGYIVDIVTPYGEDRDGELCMVPIPADIVKEGVQCRG</sequence>
<protein>
    <submittedName>
        <fullName evidence="1">Uncharacterized protein</fullName>
    </submittedName>
</protein>
<dbReference type="EMBL" id="WKZA01000008">
    <property type="protein sequence ID" value="MSA94078.1"/>
    <property type="molecule type" value="Genomic_DNA"/>
</dbReference>
<dbReference type="AlphaFoldDB" id="A0A7K0I964"/>
<evidence type="ECO:0000313" key="1">
    <source>
        <dbReference type="EMBL" id="MSA94078.1"/>
    </source>
</evidence>
<gene>
    <name evidence="1" type="ORF">GKG38_03195</name>
</gene>
<dbReference type="Proteomes" id="UP000462865">
    <property type="component" value="Unassembled WGS sequence"/>
</dbReference>
<comment type="caution">
    <text evidence="1">The sequence shown here is derived from an EMBL/GenBank/DDBJ whole genome shotgun (WGS) entry which is preliminary data.</text>
</comment>
<proteinExistence type="predicted"/>
<reference evidence="1 2" key="1">
    <citation type="journal article" date="2019" name="Nat. Med.">
        <title>A library of human gut bacterial isolates paired with longitudinal multiomics data enables mechanistic microbiome research.</title>
        <authorList>
            <person name="Poyet M."/>
            <person name="Groussin M."/>
            <person name="Gibbons S.M."/>
            <person name="Avila-Pacheco J."/>
            <person name="Jiang X."/>
            <person name="Kearney S.M."/>
            <person name="Perrotta A.R."/>
            <person name="Berdy B."/>
            <person name="Zhao S."/>
            <person name="Lieberman T.D."/>
            <person name="Swanson P.K."/>
            <person name="Smith M."/>
            <person name="Roesemann S."/>
            <person name="Alexander J.E."/>
            <person name="Rich S.A."/>
            <person name="Livny J."/>
            <person name="Vlamakis H."/>
            <person name="Clish C."/>
            <person name="Bullock K."/>
            <person name="Deik A."/>
            <person name="Scott J."/>
            <person name="Pierce K.A."/>
            <person name="Xavier R.J."/>
            <person name="Alm E.J."/>
        </authorList>
    </citation>
    <scope>NUCLEOTIDE SEQUENCE [LARGE SCALE GENOMIC DNA]</scope>
    <source>
        <strain evidence="1 2">BIOML-A1</strain>
    </source>
</reference>
<accession>A0A7K0I964</accession>
<dbReference type="RefSeq" id="WP_015760172.1">
    <property type="nucleotide sequence ID" value="NZ_WKZA01000008.1"/>
</dbReference>
<organism evidence="1 2">
    <name type="scientific">Gordonibacter urolithinfaciens</name>
    <dbReference type="NCBI Taxonomy" id="1335613"/>
    <lineage>
        <taxon>Bacteria</taxon>
        <taxon>Bacillati</taxon>
        <taxon>Actinomycetota</taxon>
        <taxon>Coriobacteriia</taxon>
        <taxon>Eggerthellales</taxon>
        <taxon>Eggerthellaceae</taxon>
        <taxon>Gordonibacter</taxon>
    </lineage>
</organism>